<dbReference type="RefSeq" id="WP_023046113.1">
    <property type="nucleotide sequence ID" value="NZ_AXDT01000247.1"/>
</dbReference>
<accession>U7QSY1</accession>
<comment type="caution">
    <text evidence="2">The sequence shown here is derived from an EMBL/GenBank/DDBJ whole genome shotgun (WGS) entry which is preliminary data.</text>
</comment>
<dbReference type="InterPro" id="IPR025296">
    <property type="entry name" value="DUF4158"/>
</dbReference>
<evidence type="ECO:0000313" key="2">
    <source>
        <dbReference type="EMBL" id="ERT10958.1"/>
    </source>
</evidence>
<dbReference type="Pfam" id="PF13700">
    <property type="entry name" value="DUF4158"/>
    <property type="match status" value="1"/>
</dbReference>
<gene>
    <name evidence="2" type="ORF">O185_22000</name>
</gene>
<evidence type="ECO:0000259" key="1">
    <source>
        <dbReference type="Pfam" id="PF13700"/>
    </source>
</evidence>
<dbReference type="AlphaFoldDB" id="U7QSY1"/>
<name>U7QSY1_PHOTE</name>
<feature type="domain" description="DUF4158" evidence="1">
    <location>
        <begin position="6"/>
        <end position="169"/>
    </location>
</feature>
<reference evidence="2 3" key="1">
    <citation type="submission" date="2013-10" db="EMBL/GenBank/DDBJ databases">
        <title>Whole Genome Shotgun Sequence of Photorhabdus temperata J3.</title>
        <authorList>
            <person name="Park G.-S."/>
            <person name="Hong S.-J."/>
            <person name="Shin J.-H."/>
        </authorList>
    </citation>
    <scope>NUCLEOTIDE SEQUENCE [LARGE SCALE GENOMIC DNA]</scope>
    <source>
        <strain evidence="2 3">J3</strain>
    </source>
</reference>
<organism evidence="2 3">
    <name type="scientific">Photorhabdus temperata J3</name>
    <dbReference type="NCBI Taxonomy" id="1389415"/>
    <lineage>
        <taxon>Bacteria</taxon>
        <taxon>Pseudomonadati</taxon>
        <taxon>Pseudomonadota</taxon>
        <taxon>Gammaproteobacteria</taxon>
        <taxon>Enterobacterales</taxon>
        <taxon>Morganellaceae</taxon>
        <taxon>Photorhabdus</taxon>
    </lineage>
</organism>
<dbReference type="EMBL" id="AXDT01000247">
    <property type="protein sequence ID" value="ERT10958.1"/>
    <property type="molecule type" value="Genomic_DNA"/>
</dbReference>
<feature type="non-terminal residue" evidence="2">
    <location>
        <position position="254"/>
    </location>
</feature>
<keyword evidence="3" id="KW-1185">Reference proteome</keyword>
<protein>
    <recommendedName>
        <fullName evidence="1">DUF4158 domain-containing protein</fullName>
    </recommendedName>
</protein>
<sequence length="254" mass="30013">MARLSILSNDELKALYDLPRLNDEERGNVFELDNEDRVYVEAISDIAQKINYILQLGYYRAASYFFRFTFQQVKEDVQFILHHYFPLASFPKKSISKHIHYKNWMRICQKYTIKEPTKAFLLRLEKEARRLTTIHMLPKFVLTGLLTFCQQKSVIKPAYSTFQDIISQALKSEKNRLNNKLYTSIEKLLRDQLDGLLEKDDFIYSLTLLKKEQLNFSTTEIKQTIDKQKSIADLYIESKQLVKTLGISEQNIIY</sequence>
<proteinExistence type="predicted"/>
<dbReference type="Proteomes" id="UP000017133">
    <property type="component" value="Unassembled WGS sequence"/>
</dbReference>
<evidence type="ECO:0000313" key="3">
    <source>
        <dbReference type="Proteomes" id="UP000017133"/>
    </source>
</evidence>